<evidence type="ECO:0000313" key="6">
    <source>
        <dbReference type="EMBL" id="CAB3360983.1"/>
    </source>
</evidence>
<reference evidence="6 7" key="1">
    <citation type="submission" date="2020-04" db="EMBL/GenBank/DDBJ databases">
        <authorList>
            <person name="Alioto T."/>
            <person name="Alioto T."/>
            <person name="Gomez Garrido J."/>
        </authorList>
    </citation>
    <scope>NUCLEOTIDE SEQUENCE [LARGE SCALE GENOMIC DNA]</scope>
</reference>
<dbReference type="Proteomes" id="UP000494165">
    <property type="component" value="Unassembled WGS sequence"/>
</dbReference>
<comment type="subcellular location">
    <subcellularLocation>
        <location evidence="1">Secreted</location>
    </subcellularLocation>
</comment>
<dbReference type="PANTHER" id="PTHR11610">
    <property type="entry name" value="LIPASE"/>
    <property type="match status" value="1"/>
</dbReference>
<accession>A0A8S1C1H0</accession>
<dbReference type="PRINTS" id="PR00825">
    <property type="entry name" value="DOLALLERGEN"/>
</dbReference>
<evidence type="ECO:0000259" key="5">
    <source>
        <dbReference type="Pfam" id="PF00151"/>
    </source>
</evidence>
<sequence>MHESDKKLKYFGYLMLVVTYKTPVSITNSLICGSMMYEMRLYSLFGLLAASLAVVSAAPRSLDVNEREWIIYPSADSTAHLALLQSAVTKPVLDNPDEQITFYLFTRNNRNTPQQIWVSNLNDAFFDPTKPTKFLVHGFGCNGFSAWVVDYKNKLLDLEDCNVIIVDWSGPAEGPQYNQARAYVQPTGGYVGKMYTYLDDLGHSLTNSHCIGFSLGAHVCGFSGKYVGGVLGRVTGLDPALPLFDYDSPESRLAVTDANYVDVIHTSAGWLSFEEPLGHADFYPNGGISVQPGCGTDATGACSQARAIELFAESITSDSFIAFKCDDGNNFQNGRCYDNEKAVMGYLSRSSTRGSFFFITADSSPFALG</sequence>
<dbReference type="InterPro" id="IPR029058">
    <property type="entry name" value="AB_hydrolase_fold"/>
</dbReference>
<gene>
    <name evidence="6" type="ORF">CLODIP_2_CD11386</name>
</gene>
<dbReference type="PANTHER" id="PTHR11610:SF190">
    <property type="entry name" value="VITELLOGENIN-3-LIKE PROTEIN"/>
    <property type="match status" value="1"/>
</dbReference>
<dbReference type="AlphaFoldDB" id="A0A8S1C1H0"/>
<evidence type="ECO:0000256" key="4">
    <source>
        <dbReference type="RuleBase" id="RU004262"/>
    </source>
</evidence>
<comment type="similarity">
    <text evidence="2 4">Belongs to the AB hydrolase superfamily. Lipase family.</text>
</comment>
<dbReference type="InterPro" id="IPR033906">
    <property type="entry name" value="Lipase_N"/>
</dbReference>
<keyword evidence="3" id="KW-0964">Secreted</keyword>
<evidence type="ECO:0000256" key="2">
    <source>
        <dbReference type="ARBA" id="ARBA00010701"/>
    </source>
</evidence>
<feature type="domain" description="Lipase" evidence="5">
    <location>
        <begin position="89"/>
        <end position="366"/>
    </location>
</feature>
<dbReference type="EMBL" id="CADEPI010000005">
    <property type="protein sequence ID" value="CAB3360983.1"/>
    <property type="molecule type" value="Genomic_DNA"/>
</dbReference>
<evidence type="ECO:0000256" key="1">
    <source>
        <dbReference type="ARBA" id="ARBA00004613"/>
    </source>
</evidence>
<dbReference type="Pfam" id="PF00151">
    <property type="entry name" value="Lipase"/>
    <property type="match status" value="1"/>
</dbReference>
<evidence type="ECO:0000313" key="7">
    <source>
        <dbReference type="Proteomes" id="UP000494165"/>
    </source>
</evidence>
<dbReference type="InterPro" id="IPR002334">
    <property type="entry name" value="Allerg_PlipaseA1"/>
</dbReference>
<dbReference type="CDD" id="cd00707">
    <property type="entry name" value="Pancreat_lipase_like"/>
    <property type="match status" value="1"/>
</dbReference>
<dbReference type="SUPFAM" id="SSF53474">
    <property type="entry name" value="alpha/beta-Hydrolases"/>
    <property type="match status" value="1"/>
</dbReference>
<organism evidence="6 7">
    <name type="scientific">Cloeon dipterum</name>
    <dbReference type="NCBI Taxonomy" id="197152"/>
    <lineage>
        <taxon>Eukaryota</taxon>
        <taxon>Metazoa</taxon>
        <taxon>Ecdysozoa</taxon>
        <taxon>Arthropoda</taxon>
        <taxon>Hexapoda</taxon>
        <taxon>Insecta</taxon>
        <taxon>Pterygota</taxon>
        <taxon>Palaeoptera</taxon>
        <taxon>Ephemeroptera</taxon>
        <taxon>Pisciforma</taxon>
        <taxon>Baetidae</taxon>
        <taxon>Cloeon</taxon>
    </lineage>
</organism>
<dbReference type="OrthoDB" id="199913at2759"/>
<evidence type="ECO:0000256" key="3">
    <source>
        <dbReference type="ARBA" id="ARBA00022525"/>
    </source>
</evidence>
<comment type="caution">
    <text evidence="6">The sequence shown here is derived from an EMBL/GenBank/DDBJ whole genome shotgun (WGS) entry which is preliminary data.</text>
</comment>
<dbReference type="GO" id="GO:0016042">
    <property type="term" value="P:lipid catabolic process"/>
    <property type="evidence" value="ECO:0007669"/>
    <property type="project" value="TreeGrafter"/>
</dbReference>
<dbReference type="PRINTS" id="PR00821">
    <property type="entry name" value="TAGLIPASE"/>
</dbReference>
<dbReference type="InterPro" id="IPR013818">
    <property type="entry name" value="Lipase"/>
</dbReference>
<dbReference type="Gene3D" id="3.40.50.1820">
    <property type="entry name" value="alpha/beta hydrolase"/>
    <property type="match status" value="1"/>
</dbReference>
<keyword evidence="7" id="KW-1185">Reference proteome</keyword>
<dbReference type="InterPro" id="IPR000734">
    <property type="entry name" value="TAG_lipase"/>
</dbReference>
<dbReference type="GO" id="GO:0016298">
    <property type="term" value="F:lipase activity"/>
    <property type="evidence" value="ECO:0007669"/>
    <property type="project" value="InterPro"/>
</dbReference>
<protein>
    <recommendedName>
        <fullName evidence="5">Lipase domain-containing protein</fullName>
    </recommendedName>
</protein>
<proteinExistence type="inferred from homology"/>
<name>A0A8S1C1H0_9INSE</name>
<dbReference type="GO" id="GO:0005615">
    <property type="term" value="C:extracellular space"/>
    <property type="evidence" value="ECO:0007669"/>
    <property type="project" value="TreeGrafter"/>
</dbReference>